<dbReference type="RefSeq" id="WP_011612077.1">
    <property type="nucleotide sequence ID" value="NC_008312.1"/>
</dbReference>
<evidence type="ECO:0000313" key="1">
    <source>
        <dbReference type="EMBL" id="ABG51714.1"/>
    </source>
</evidence>
<dbReference type="EMBL" id="CP000393">
    <property type="protein sequence ID" value="ABG51714.1"/>
    <property type="molecule type" value="Genomic_DNA"/>
</dbReference>
<name>Q111W0_TRIEI</name>
<dbReference type="KEGG" id="ter:Tery_2508"/>
<dbReference type="HOGENOM" id="CLU_972667_0_0_3"/>
<dbReference type="AlphaFoldDB" id="Q111W0"/>
<dbReference type="OrthoDB" id="7835085at2"/>
<accession>Q111W0</accession>
<organism evidence="1">
    <name type="scientific">Trichodesmium erythraeum (strain IMS101)</name>
    <dbReference type="NCBI Taxonomy" id="203124"/>
    <lineage>
        <taxon>Bacteria</taxon>
        <taxon>Bacillati</taxon>
        <taxon>Cyanobacteriota</taxon>
        <taxon>Cyanophyceae</taxon>
        <taxon>Oscillatoriophycideae</taxon>
        <taxon>Oscillatoriales</taxon>
        <taxon>Microcoleaceae</taxon>
        <taxon>Trichodesmium</taxon>
    </lineage>
</organism>
<sequence length="312" mass="36253">MNLLINVHVVDDTNVGDLFSSPLKYFEFPQSTTITIDIRYLDQELAKIAQQLQNGSLGDYNCLCFIVGGGGVLFPRFVNNFVALQQFKAQYQNQIPIKIITWGIGQQIYRTGLDRQHYYQDFDYSEYLQGFDLCGIRDFEHPNPNYHWVPCASCMSDQFDKPRSVQHEFVIFSHKKFEIKLDKFPRMTNGTHKFSKVLDFLGSGETILTSSYHGAYWGTLLGRKVLAFPFSSKFYTLKHPAVNFVIDSWQTSRRELKVLGKQLYDFGYSKHFSCNTKGWHDALVGCQVYSNLLQAYRDRSQWYYHEVVSHLS</sequence>
<proteinExistence type="predicted"/>
<gene>
    <name evidence="1" type="ordered locus">Tery_2508</name>
</gene>
<protein>
    <recommendedName>
        <fullName evidence="2">Polysaccharide pyruvyl transferase domain-containing protein</fullName>
    </recommendedName>
</protein>
<evidence type="ECO:0008006" key="2">
    <source>
        <dbReference type="Google" id="ProtNLM"/>
    </source>
</evidence>
<reference evidence="1" key="1">
    <citation type="submission" date="2006-06" db="EMBL/GenBank/DDBJ databases">
        <title>Complete sequence of Trichodesmium erythraeum IMS101.</title>
        <authorList>
            <consortium name="US DOE Joint Genome Institute"/>
            <person name="Copeland A."/>
            <person name="Lucas S."/>
            <person name="Lapidus A."/>
            <person name="Barry K."/>
            <person name="Detter J.C."/>
            <person name="Glavina del Rio T."/>
            <person name="Hammon N."/>
            <person name="Israni S."/>
            <person name="Dalin E."/>
            <person name="Tice H."/>
            <person name="Pitluck S."/>
            <person name="Kiss H."/>
            <person name="Munk A.C."/>
            <person name="Brettin T."/>
            <person name="Bruce D."/>
            <person name="Han C."/>
            <person name="Tapia R."/>
            <person name="Gilna P."/>
            <person name="Schmutz J."/>
            <person name="Larimer F."/>
            <person name="Land M."/>
            <person name="Hauser L."/>
            <person name="Kyrpides N."/>
            <person name="Kim E."/>
            <person name="Richardson P."/>
        </authorList>
    </citation>
    <scope>NUCLEOTIDE SEQUENCE [LARGE SCALE GENOMIC DNA]</scope>
    <source>
        <strain evidence="1">IMS101</strain>
    </source>
</reference>
<dbReference type="eggNOG" id="ENOG502ZB27">
    <property type="taxonomic scope" value="Bacteria"/>
</dbReference>